<feature type="region of interest" description="Disordered" evidence="4">
    <location>
        <begin position="215"/>
        <end position="331"/>
    </location>
</feature>
<dbReference type="AlphaFoldDB" id="A0AAV9UYJ8"/>
<evidence type="ECO:0000256" key="4">
    <source>
        <dbReference type="SAM" id="MobiDB-lite"/>
    </source>
</evidence>
<dbReference type="EMBL" id="JAVHNQ010000004">
    <property type="protein sequence ID" value="KAK6349919.1"/>
    <property type="molecule type" value="Genomic_DNA"/>
</dbReference>
<feature type="compositionally biased region" description="Basic residues" evidence="4">
    <location>
        <begin position="45"/>
        <end position="58"/>
    </location>
</feature>
<feature type="compositionally biased region" description="Basic and acidic residues" evidence="4">
    <location>
        <begin position="314"/>
        <end position="324"/>
    </location>
</feature>
<dbReference type="PANTHER" id="PTHR12214:SF0">
    <property type="entry name" value="LD29489P"/>
    <property type="match status" value="1"/>
</dbReference>
<feature type="compositionally biased region" description="Low complexity" evidence="4">
    <location>
        <begin position="119"/>
        <end position="137"/>
    </location>
</feature>
<keyword evidence="6" id="KW-1185">Reference proteome</keyword>
<protein>
    <submittedName>
        <fullName evidence="5">Uncharacterized protein</fullName>
    </submittedName>
</protein>
<dbReference type="GO" id="GO:0000390">
    <property type="term" value="P:spliceosomal complex disassembly"/>
    <property type="evidence" value="ECO:0007669"/>
    <property type="project" value="InterPro"/>
</dbReference>
<keyword evidence="3" id="KW-0175">Coiled coil</keyword>
<dbReference type="Proteomes" id="UP001375240">
    <property type="component" value="Unassembled WGS sequence"/>
</dbReference>
<evidence type="ECO:0000313" key="6">
    <source>
        <dbReference type="Proteomes" id="UP001375240"/>
    </source>
</evidence>
<proteinExistence type="predicted"/>
<reference evidence="5 6" key="1">
    <citation type="submission" date="2019-10" db="EMBL/GenBank/DDBJ databases">
        <authorList>
            <person name="Palmer J.M."/>
        </authorList>
    </citation>
    <scope>NUCLEOTIDE SEQUENCE [LARGE SCALE GENOMIC DNA]</scope>
    <source>
        <strain evidence="5 6">TWF696</strain>
    </source>
</reference>
<keyword evidence="2" id="KW-0539">Nucleus</keyword>
<evidence type="ECO:0000256" key="2">
    <source>
        <dbReference type="ARBA" id="ARBA00023242"/>
    </source>
</evidence>
<name>A0AAV9UYJ8_9PEZI</name>
<dbReference type="InterPro" id="IPR028211">
    <property type="entry name" value="Ntr2"/>
</dbReference>
<accession>A0AAV9UYJ8</accession>
<evidence type="ECO:0000256" key="3">
    <source>
        <dbReference type="SAM" id="Coils"/>
    </source>
</evidence>
<feature type="coiled-coil region" evidence="3">
    <location>
        <begin position="361"/>
        <end position="395"/>
    </location>
</feature>
<feature type="region of interest" description="Disordered" evidence="4">
    <location>
        <begin position="1"/>
        <end position="174"/>
    </location>
</feature>
<gene>
    <name evidence="5" type="ORF">TWF696_006178</name>
</gene>
<dbReference type="GO" id="GO:0071008">
    <property type="term" value="C:U2-type post-mRNA release spliceosomal complex"/>
    <property type="evidence" value="ECO:0007669"/>
    <property type="project" value="InterPro"/>
</dbReference>
<feature type="compositionally biased region" description="Basic and acidic residues" evidence="4">
    <location>
        <begin position="259"/>
        <end position="285"/>
    </location>
</feature>
<feature type="compositionally biased region" description="Polar residues" evidence="4">
    <location>
        <begin position="147"/>
        <end position="157"/>
    </location>
</feature>
<dbReference type="GO" id="GO:0003677">
    <property type="term" value="F:DNA binding"/>
    <property type="evidence" value="ECO:0007669"/>
    <property type="project" value="InterPro"/>
</dbReference>
<evidence type="ECO:0000313" key="5">
    <source>
        <dbReference type="EMBL" id="KAK6349919.1"/>
    </source>
</evidence>
<dbReference type="InterPro" id="IPR012890">
    <property type="entry name" value="GCFC2-like"/>
</dbReference>
<comment type="caution">
    <text evidence="5">The sequence shown here is derived from an EMBL/GenBank/DDBJ whole genome shotgun (WGS) entry which is preliminary data.</text>
</comment>
<feature type="compositionally biased region" description="Acidic residues" evidence="4">
    <location>
        <begin position="291"/>
        <end position="300"/>
    </location>
</feature>
<comment type="subcellular location">
    <subcellularLocation>
        <location evidence="1">Nucleus</location>
    </subcellularLocation>
</comment>
<dbReference type="PANTHER" id="PTHR12214">
    <property type="entry name" value="GC-RICH SEQUENCE DNA-BINDING FACTOR"/>
    <property type="match status" value="1"/>
</dbReference>
<feature type="compositionally biased region" description="Acidic residues" evidence="4">
    <location>
        <begin position="241"/>
        <end position="250"/>
    </location>
</feature>
<dbReference type="Pfam" id="PF15458">
    <property type="entry name" value="NTR2"/>
    <property type="match status" value="1"/>
</dbReference>
<evidence type="ECO:0000256" key="1">
    <source>
        <dbReference type="ARBA" id="ARBA00004123"/>
    </source>
</evidence>
<sequence length="423" mass="45679">MKSANFTSRKPKARIIASFDDDEADISSPQSASPAPETTGDTPLFKRKASSNRARKGITHPLITLDDPQDEETSGDAAPTLTRPVVVKKSTLSRQVAERSAAQSQERERPRTTLKSAALPSQPFSQLSLSSSRPSYSKEALAELKGSTPTTPLSHQDATTDEDTPMADASASASDPLNVAGKFAAERAVPSNSAIPDAGTIKALKARRAMLAQNPDYISLSDRPSSKHKSGSNSRLHRPDDDEAELETFVEDGGLALGRKAERERDRRRREDIRTAIDAVERPSDASDASNSDEDDETNGEWEASRIRTGGYSSKRETLEEKLRKPPATITPLPSFVDALARLKGVLEDMTLTASQSAATVEELLAEREMIERREAEVQELLKSTAEKYEKLREEAGAAVHVGRGLESFGGDTAAETNGVPAA</sequence>
<organism evidence="5 6">
    <name type="scientific">Orbilia brochopaga</name>
    <dbReference type="NCBI Taxonomy" id="3140254"/>
    <lineage>
        <taxon>Eukaryota</taxon>
        <taxon>Fungi</taxon>
        <taxon>Dikarya</taxon>
        <taxon>Ascomycota</taxon>
        <taxon>Pezizomycotina</taxon>
        <taxon>Orbiliomycetes</taxon>
        <taxon>Orbiliales</taxon>
        <taxon>Orbiliaceae</taxon>
        <taxon>Orbilia</taxon>
    </lineage>
</organism>